<gene>
    <name evidence="2" type="ORF">MFLO_09752</name>
</gene>
<proteinExistence type="predicted"/>
<reference evidence="2 3" key="1">
    <citation type="journal article" date="2014" name="Int. J. Syst. Evol. Microbiol.">
        <title>Listeria floridensis sp. nov., Listeria aquatica sp. nov., Listeria cornellensis sp. nov., Listeria riparia sp. nov. and Listeria grandensis sp. nov., from agricultural and natural environments.</title>
        <authorList>
            <person name="den Bakker H.C."/>
            <person name="Warchocki S."/>
            <person name="Wright E.M."/>
            <person name="Allred A.F."/>
            <person name="Ahlstrom C."/>
            <person name="Manuel C.S."/>
            <person name="Stasiewicz M.J."/>
            <person name="Burrell A."/>
            <person name="Roof S."/>
            <person name="Strawn L."/>
            <person name="Fortes E.D."/>
            <person name="Nightingale K.K."/>
            <person name="Kephart D."/>
            <person name="Wiedmann M."/>
        </authorList>
    </citation>
    <scope>NUCLEOTIDE SEQUENCE [LARGE SCALE GENOMIC DNA]</scope>
    <source>
        <strain evidence="2 3">FSL S10-1187</strain>
    </source>
</reference>
<organism evidence="2 3">
    <name type="scientific">Listeria floridensis FSL S10-1187</name>
    <dbReference type="NCBI Taxonomy" id="1265817"/>
    <lineage>
        <taxon>Bacteria</taxon>
        <taxon>Bacillati</taxon>
        <taxon>Bacillota</taxon>
        <taxon>Bacilli</taxon>
        <taxon>Bacillales</taxon>
        <taxon>Listeriaceae</taxon>
        <taxon>Listeria</taxon>
    </lineage>
</organism>
<dbReference type="Proteomes" id="UP000019249">
    <property type="component" value="Unassembled WGS sequence"/>
</dbReference>
<name>A0ABN0REA7_9LIST</name>
<dbReference type="SUPFAM" id="SSF51161">
    <property type="entry name" value="Trimeric LpxA-like enzymes"/>
    <property type="match status" value="1"/>
</dbReference>
<dbReference type="Gene3D" id="2.160.10.10">
    <property type="entry name" value="Hexapeptide repeat proteins"/>
    <property type="match status" value="1"/>
</dbReference>
<dbReference type="Pfam" id="PF17836">
    <property type="entry name" value="PglD_N"/>
    <property type="match status" value="1"/>
</dbReference>
<evidence type="ECO:0000313" key="3">
    <source>
        <dbReference type="Proteomes" id="UP000019249"/>
    </source>
</evidence>
<dbReference type="InterPro" id="IPR050179">
    <property type="entry name" value="Trans_hexapeptide_repeat"/>
</dbReference>
<dbReference type="RefSeq" id="WP_051993573.1">
    <property type="nucleotide sequence ID" value="NZ_AODF01000020.1"/>
</dbReference>
<dbReference type="PANTHER" id="PTHR43300:SF7">
    <property type="entry name" value="UDP-N-ACETYLBACILLOSAMINE N-ACETYLTRANSFERASE"/>
    <property type="match status" value="1"/>
</dbReference>
<dbReference type="InterPro" id="IPR041561">
    <property type="entry name" value="PglD_N"/>
</dbReference>
<dbReference type="Gene3D" id="3.40.50.20">
    <property type="match status" value="1"/>
</dbReference>
<evidence type="ECO:0000259" key="1">
    <source>
        <dbReference type="Pfam" id="PF17836"/>
    </source>
</evidence>
<dbReference type="InterPro" id="IPR020019">
    <property type="entry name" value="AcTrfase_PglD-like"/>
</dbReference>
<dbReference type="PANTHER" id="PTHR43300">
    <property type="entry name" value="ACETYLTRANSFERASE"/>
    <property type="match status" value="1"/>
</dbReference>
<comment type="caution">
    <text evidence="2">The sequence shown here is derived from an EMBL/GenBank/DDBJ whole genome shotgun (WGS) entry which is preliminary data.</text>
</comment>
<dbReference type="EMBL" id="AODF01000020">
    <property type="protein sequence ID" value="EUJ30970.1"/>
    <property type="molecule type" value="Genomic_DNA"/>
</dbReference>
<dbReference type="InterPro" id="IPR011004">
    <property type="entry name" value="Trimer_LpxA-like_sf"/>
</dbReference>
<sequence>MVMSQLKNSVDSAKYLVVVGAGTQGQMIQNVIAQFDLGYEFWGYLDDKFQEIHKEEYYTAPIDAYKEFTDKENFYFMIAIGDPDNKKEVKELLDLPDEKYATIVHPFAYVDPSATLGVDVYISANATLMHKVKIGNHSFVLASATMEYETVIDEFVLVAANTTMSGKAHVKSRVFVGAGSVIMQERTVGENTIVGANATVVHDVPDNSIAIGTPARFKHKADDKSAVHKVIHKK</sequence>
<feature type="domain" description="PglD N-terminal" evidence="1">
    <location>
        <begin position="16"/>
        <end position="89"/>
    </location>
</feature>
<dbReference type="CDD" id="cd03360">
    <property type="entry name" value="LbH_AT_putative"/>
    <property type="match status" value="1"/>
</dbReference>
<keyword evidence="3" id="KW-1185">Reference proteome</keyword>
<evidence type="ECO:0000313" key="2">
    <source>
        <dbReference type="EMBL" id="EUJ30970.1"/>
    </source>
</evidence>
<protein>
    <recommendedName>
        <fullName evidence="1">PglD N-terminal domain-containing protein</fullName>
    </recommendedName>
</protein>
<accession>A0ABN0REA7</accession>